<dbReference type="Ensembl" id="ENSAMXT00005026488.1">
    <property type="protein sequence ID" value="ENSAMXP00005023989.1"/>
    <property type="gene ID" value="ENSAMXG00005012267.1"/>
</dbReference>
<feature type="coiled-coil region" evidence="9">
    <location>
        <begin position="74"/>
        <end position="122"/>
    </location>
</feature>
<evidence type="ECO:0000313" key="11">
    <source>
        <dbReference type="Proteomes" id="UP000694621"/>
    </source>
</evidence>
<feature type="coiled-coil region" evidence="9">
    <location>
        <begin position="167"/>
        <end position="237"/>
    </location>
</feature>
<dbReference type="InterPro" id="IPR037692">
    <property type="entry name" value="CEP70"/>
</dbReference>
<evidence type="ECO:0000256" key="3">
    <source>
        <dbReference type="ARBA" id="ARBA00018408"/>
    </source>
</evidence>
<evidence type="ECO:0000256" key="6">
    <source>
        <dbReference type="ARBA" id="ARBA00023054"/>
    </source>
</evidence>
<evidence type="ECO:0000256" key="2">
    <source>
        <dbReference type="ARBA" id="ARBA00011832"/>
    </source>
</evidence>
<keyword evidence="6 9" id="KW-0175">Coiled coil</keyword>
<accession>A0A8B9R7S8</accession>
<name>A0A8B9R7S8_ASTMX</name>
<evidence type="ECO:0000313" key="10">
    <source>
        <dbReference type="Ensembl" id="ENSAMXP00005023989.1"/>
    </source>
</evidence>
<comment type="function">
    <text evidence="8">Plays a role in the organization of both preexisting and nascent microtubules in interphase cells. During mitosis, required for the organization and orientation of the mitotic spindle.</text>
</comment>
<evidence type="ECO:0000256" key="7">
    <source>
        <dbReference type="ARBA" id="ARBA00023212"/>
    </source>
</evidence>
<dbReference type="PANTHER" id="PTHR14594:SF1">
    <property type="entry name" value="CENTROSOMAL PROTEIN OF 70 KDA"/>
    <property type="match status" value="1"/>
</dbReference>
<dbReference type="GO" id="GO:0070507">
    <property type="term" value="P:regulation of microtubule cytoskeleton organization"/>
    <property type="evidence" value="ECO:0007669"/>
    <property type="project" value="InterPro"/>
</dbReference>
<comment type="subunit">
    <text evidence="2">Directly interacts with tubulin-gamma; this interaction determines centrosomal localization.</text>
</comment>
<evidence type="ECO:0000256" key="5">
    <source>
        <dbReference type="ARBA" id="ARBA00022803"/>
    </source>
</evidence>
<reference evidence="10" key="1">
    <citation type="submission" date="2025-08" db="UniProtKB">
        <authorList>
            <consortium name="Ensembl"/>
        </authorList>
    </citation>
    <scope>IDENTIFICATION</scope>
</reference>
<sequence>MIEVFDFNLQQEQTDWDAVNRMLQHHGFKPVRFADPTENKNLADLVLLERTSSAEMRNMLKTMLTDSERRQALIQELIQSNSQLKEEVEQQQVRAARQSQRAEELEGVLASVKVKVQGLEDSFVSKAAQQHSSLQQLQQDKRVEENCTICEQKELVSDLQEKLYYAVKEEERRVARQNQAFQQILKRSNRTHNPSDQLILDVIGVYESQMQQLRDKLKKTKAQREDLKNEIQRLKKDLDSRPTVKELKSCKQQLRQMDKIIQQSNIWYGIKTRCKEADSAIKLEKIINDMAAVLTNPRAPLGLLRQPADGHGLRDHSQQGQLELIVPTLEFWSQQLSFLPDLHRSVAKLVKRLLPWQPEDRVGTRSDTVKVEDVMLMVEMVLDETCPDDKILRSPTKHTLESMVSHFQKLFDAPSLSGVYPRMNEVYTKLGEMNNAMRNLRDILDMDGKAPPSEVVNMVARVVSSTAALSNQELHDLLGTNDIDNIIMKLKDHEEFFPAFHSLILDLLDLLDAESLDDVLPIVRSLKSCNQQND</sequence>
<dbReference type="Proteomes" id="UP000694621">
    <property type="component" value="Unplaced"/>
</dbReference>
<keyword evidence="5" id="KW-0802">TPR repeat</keyword>
<dbReference type="GO" id="GO:0005813">
    <property type="term" value="C:centrosome"/>
    <property type="evidence" value="ECO:0007669"/>
    <property type="project" value="UniProtKB-SubCell"/>
</dbReference>
<dbReference type="PANTHER" id="PTHR14594">
    <property type="entry name" value="CENTROSOMAL PROTEIN OF 70 KDA"/>
    <property type="match status" value="1"/>
</dbReference>
<keyword evidence="4" id="KW-0963">Cytoplasm</keyword>
<evidence type="ECO:0000256" key="1">
    <source>
        <dbReference type="ARBA" id="ARBA00004300"/>
    </source>
</evidence>
<evidence type="ECO:0000256" key="9">
    <source>
        <dbReference type="SAM" id="Coils"/>
    </source>
</evidence>
<protein>
    <recommendedName>
        <fullName evidence="3">Centrosomal protein of 70 kDa</fullName>
    </recommendedName>
</protein>
<evidence type="ECO:0000256" key="4">
    <source>
        <dbReference type="ARBA" id="ARBA00022490"/>
    </source>
</evidence>
<dbReference type="GO" id="GO:0043015">
    <property type="term" value="F:gamma-tubulin binding"/>
    <property type="evidence" value="ECO:0007669"/>
    <property type="project" value="InterPro"/>
</dbReference>
<keyword evidence="7" id="KW-0206">Cytoskeleton</keyword>
<organism evidence="10 11">
    <name type="scientific">Astyanax mexicanus</name>
    <name type="common">Blind cave fish</name>
    <name type="synonym">Astyanax fasciatus mexicanus</name>
    <dbReference type="NCBI Taxonomy" id="7994"/>
    <lineage>
        <taxon>Eukaryota</taxon>
        <taxon>Metazoa</taxon>
        <taxon>Chordata</taxon>
        <taxon>Craniata</taxon>
        <taxon>Vertebrata</taxon>
        <taxon>Euteleostomi</taxon>
        <taxon>Actinopterygii</taxon>
        <taxon>Neopterygii</taxon>
        <taxon>Teleostei</taxon>
        <taxon>Ostariophysi</taxon>
        <taxon>Characiformes</taxon>
        <taxon>Characoidei</taxon>
        <taxon>Acestrorhamphidae</taxon>
        <taxon>Acestrorhamphinae</taxon>
        <taxon>Astyanax</taxon>
    </lineage>
</organism>
<dbReference type="GO" id="GO:0060271">
    <property type="term" value="P:cilium assembly"/>
    <property type="evidence" value="ECO:0007669"/>
    <property type="project" value="InterPro"/>
</dbReference>
<evidence type="ECO:0000256" key="8">
    <source>
        <dbReference type="ARBA" id="ARBA00025273"/>
    </source>
</evidence>
<proteinExistence type="predicted"/>
<comment type="subcellular location">
    <subcellularLocation>
        <location evidence="1">Cytoplasm</location>
        <location evidence="1">Cytoskeleton</location>
        <location evidence="1">Microtubule organizing center</location>
        <location evidence="1">Centrosome</location>
    </subcellularLocation>
</comment>
<dbReference type="AlphaFoldDB" id="A0A8B9R7S8"/>